<accession>A0A8H4LQB9</accession>
<dbReference type="Proteomes" id="UP000554235">
    <property type="component" value="Unassembled WGS sequence"/>
</dbReference>
<sequence length="197" mass="21306">MSSAAHPEEAWTLGPPEEGIVTDEPEVASVAAGRHLRISSRAGGSSSPLRHAVPLMTACQIQSPLTPDRYARTHTRRLNRPNTRQRTLEAHFSQMHTPSGVNAVVATAGCPLVRDRPHRPHRPAGALGGRTQPFCWEGEASCVEMTTAASAYSAGFPFSPRCTVLVSRPRPMQVRSYVHARRGSASRSAFSIPSGHR</sequence>
<feature type="region of interest" description="Disordered" evidence="1">
    <location>
        <begin position="1"/>
        <end position="20"/>
    </location>
</feature>
<name>A0A8H4LQB9_9HYPO</name>
<evidence type="ECO:0000256" key="1">
    <source>
        <dbReference type="SAM" id="MobiDB-lite"/>
    </source>
</evidence>
<dbReference type="EMBL" id="JAADYS010000005">
    <property type="protein sequence ID" value="KAF4473073.1"/>
    <property type="molecule type" value="Genomic_DNA"/>
</dbReference>
<keyword evidence="3" id="KW-1185">Reference proteome</keyword>
<evidence type="ECO:0000313" key="2">
    <source>
        <dbReference type="EMBL" id="KAF4473073.1"/>
    </source>
</evidence>
<dbReference type="AlphaFoldDB" id="A0A8H4LQB9"/>
<organism evidence="2 3">
    <name type="scientific">Fusarium albosuccineum</name>
    <dbReference type="NCBI Taxonomy" id="1237068"/>
    <lineage>
        <taxon>Eukaryota</taxon>
        <taxon>Fungi</taxon>
        <taxon>Dikarya</taxon>
        <taxon>Ascomycota</taxon>
        <taxon>Pezizomycotina</taxon>
        <taxon>Sordariomycetes</taxon>
        <taxon>Hypocreomycetidae</taxon>
        <taxon>Hypocreales</taxon>
        <taxon>Nectriaceae</taxon>
        <taxon>Fusarium</taxon>
        <taxon>Fusarium decemcellulare species complex</taxon>
    </lineage>
</organism>
<proteinExistence type="predicted"/>
<protein>
    <submittedName>
        <fullName evidence="2">Uncharacterized protein</fullName>
    </submittedName>
</protein>
<evidence type="ECO:0000313" key="3">
    <source>
        <dbReference type="Proteomes" id="UP000554235"/>
    </source>
</evidence>
<reference evidence="2 3" key="1">
    <citation type="submission" date="2020-01" db="EMBL/GenBank/DDBJ databases">
        <title>Identification and distribution of gene clusters putatively required for synthesis of sphingolipid metabolism inhibitors in phylogenetically diverse species of the filamentous fungus Fusarium.</title>
        <authorList>
            <person name="Kim H.-S."/>
            <person name="Busman M."/>
            <person name="Brown D.W."/>
            <person name="Divon H."/>
            <person name="Uhlig S."/>
            <person name="Proctor R.H."/>
        </authorList>
    </citation>
    <scope>NUCLEOTIDE SEQUENCE [LARGE SCALE GENOMIC DNA]</scope>
    <source>
        <strain evidence="2 3">NRRL 20459</strain>
    </source>
</reference>
<comment type="caution">
    <text evidence="2">The sequence shown here is derived from an EMBL/GenBank/DDBJ whole genome shotgun (WGS) entry which is preliminary data.</text>
</comment>
<gene>
    <name evidence="2" type="ORF">FALBO_60</name>
</gene>